<accession>A0ABY3VKR4</accession>
<evidence type="ECO:0000313" key="2">
    <source>
        <dbReference type="EMBL" id="UMB70000.1"/>
    </source>
</evidence>
<keyword evidence="3" id="KW-1185">Reference proteome</keyword>
<feature type="signal peptide" evidence="1">
    <location>
        <begin position="1"/>
        <end position="23"/>
    </location>
</feature>
<name>A0ABY3VKR4_9MYCO</name>
<evidence type="ECO:0008006" key="4">
    <source>
        <dbReference type="Google" id="ProtNLM"/>
    </source>
</evidence>
<gene>
    <name evidence="2" type="ORF">MKK62_01165</name>
</gene>
<dbReference type="EMBL" id="CP092488">
    <property type="protein sequence ID" value="UMB70000.1"/>
    <property type="molecule type" value="Genomic_DNA"/>
</dbReference>
<proteinExistence type="predicted"/>
<feature type="chain" id="PRO_5046132132" description="PE-PGRS family protein" evidence="1">
    <location>
        <begin position="24"/>
        <end position="233"/>
    </location>
</feature>
<organism evidence="2 3">
    <name type="scientific">Mycobacterium paraterrae</name>
    <dbReference type="NCBI Taxonomy" id="577492"/>
    <lineage>
        <taxon>Bacteria</taxon>
        <taxon>Bacillati</taxon>
        <taxon>Actinomycetota</taxon>
        <taxon>Actinomycetes</taxon>
        <taxon>Mycobacteriales</taxon>
        <taxon>Mycobacteriaceae</taxon>
        <taxon>Mycobacterium</taxon>
    </lineage>
</organism>
<evidence type="ECO:0000256" key="1">
    <source>
        <dbReference type="SAM" id="SignalP"/>
    </source>
</evidence>
<evidence type="ECO:0000313" key="3">
    <source>
        <dbReference type="Proteomes" id="UP001055336"/>
    </source>
</evidence>
<protein>
    <recommendedName>
        <fullName evidence="4">PE-PGRS family protein</fullName>
    </recommendedName>
</protein>
<reference evidence="2" key="1">
    <citation type="submission" date="2022-08" db="EMBL/GenBank/DDBJ databases">
        <title>Whole genome sequencing of non-tuberculosis mycobacteria type-strains.</title>
        <authorList>
            <person name="Igarashi Y."/>
            <person name="Osugi A."/>
            <person name="Mitarai S."/>
        </authorList>
    </citation>
    <scope>NUCLEOTIDE SEQUENCE</scope>
    <source>
        <strain evidence="2">DSM 45127</strain>
    </source>
</reference>
<keyword evidence="1" id="KW-0732">Signal</keyword>
<dbReference type="RefSeq" id="WP_240261730.1">
    <property type="nucleotide sequence ID" value="NZ_CP092488.2"/>
</dbReference>
<sequence length="233" mass="23872">MDRTIRRTAAVAVATLIASPALALCAASVASADGDLASIGPITIDGYTASITYDTASGAFDDYLAAPVGGYPADLDLYYDPAGSGNGEVLLTIPFLFQGGFEDVDGTITPFSSVNPADFVNPDIGLINLGGTPDPALGVVSFGPFLLGGYEDTFSINSTSFAIDNYVTGVSNSLPFDLDFFTGAPGSNTSEFLLTVPLLFQVGLEDLNGAITPIFEFGSVLDPDLGLSAIAGL</sequence>
<dbReference type="Proteomes" id="UP001055336">
    <property type="component" value="Chromosome"/>
</dbReference>